<dbReference type="PANTHER" id="PTHR30613">
    <property type="entry name" value="UNCHARACTERIZED PROTEIN YBIU-RELATED"/>
    <property type="match status" value="1"/>
</dbReference>
<reference evidence="1" key="1">
    <citation type="submission" date="2020-03" db="EMBL/GenBank/DDBJ databases">
        <title>Site-based positive gene gene selection in Geosmithia morbida across the United States reveals a broad range of putative effectors and factors for local host and environmental adapation.</title>
        <authorList>
            <person name="Onufrak A."/>
            <person name="Murdoch R.W."/>
            <person name="Gazis R."/>
            <person name="Huff M."/>
            <person name="Staton M."/>
            <person name="Klingeman W."/>
            <person name="Hadziabdic D."/>
        </authorList>
    </citation>
    <scope>NUCLEOTIDE SEQUENCE</scope>
    <source>
        <strain evidence="1">1262</strain>
    </source>
</reference>
<comment type="caution">
    <text evidence="1">The sequence shown here is derived from an EMBL/GenBank/DDBJ whole genome shotgun (WGS) entry which is preliminary data.</text>
</comment>
<dbReference type="InterPro" id="IPR027443">
    <property type="entry name" value="IPNS-like_sf"/>
</dbReference>
<dbReference type="SUPFAM" id="SSF51197">
    <property type="entry name" value="Clavaminate synthase-like"/>
    <property type="match status" value="1"/>
</dbReference>
<dbReference type="Gene3D" id="2.60.120.330">
    <property type="entry name" value="B-lactam Antibiotic, Isopenicillin N Synthase, Chain"/>
    <property type="match status" value="1"/>
</dbReference>
<dbReference type="OrthoDB" id="8249012at2759"/>
<dbReference type="AlphaFoldDB" id="A0A9P4YXR9"/>
<name>A0A9P4YXR9_9HYPO</name>
<evidence type="ECO:0000313" key="1">
    <source>
        <dbReference type="EMBL" id="KAF4125033.1"/>
    </source>
</evidence>
<evidence type="ECO:0000313" key="2">
    <source>
        <dbReference type="Proteomes" id="UP000749293"/>
    </source>
</evidence>
<gene>
    <name evidence="1" type="ORF">GMORB2_3872</name>
</gene>
<sequence>MLSISISRTRPTLLAAIRCRRTLATAAQEHRSAKAEGDISSVFRSLSGSDVDEKLPQRFADVKSAIRTDRATLQESWNRLLNRLKDETRAIKDEGSSCIPQIDFADIDNAPAEFDETFRKRGVAVVRQVVPEKEARGFKEEVERYVAANPSTRAFPPDKPVVFELYWSRPQLAARLNGNMSRVQTWLMSYYNAADPQSECSTQQPLMYADRLRIRQPGDAGFALGPHVDGGSCERWEEEGYGKAHVYDKILEGRWEDFDAWELSTRIEATQDLYDGAGACSMLRTFQGWLGMSNTGPREGTLLVNPLLSLSTAYLLLRPFFAPKSTSFPPPARDGEHSAEYLDPDSWVLADPDSPDLQGAWPGSCQELSHRWHPHLDLPHTMVPIPRIRPGDYVAWHCDTIHAVDGVHAGDADSSVMYIPACPMTRQNVDYARQQREHFLHGIPPSDFPGGVGESRHVGRPGADVLKELAGTVAQRAAGFAPFDVSIAKTEGEAEILRYGNQVMGF</sequence>
<dbReference type="EMBL" id="JAANYQ010000003">
    <property type="protein sequence ID" value="KAF4125033.1"/>
    <property type="molecule type" value="Genomic_DNA"/>
</dbReference>
<proteinExistence type="predicted"/>
<dbReference type="GeneID" id="55970100"/>
<dbReference type="InterPro" id="IPR010856">
    <property type="entry name" value="Gig2-like"/>
</dbReference>
<accession>A0A9P4YXR9</accession>
<dbReference type="RefSeq" id="XP_035323685.1">
    <property type="nucleotide sequence ID" value="XM_035465848.1"/>
</dbReference>
<dbReference type="Pfam" id="PF07350">
    <property type="entry name" value="Gig2-like"/>
    <property type="match status" value="1"/>
</dbReference>
<keyword evidence="2" id="KW-1185">Reference proteome</keyword>
<dbReference type="Proteomes" id="UP000749293">
    <property type="component" value="Unassembled WGS sequence"/>
</dbReference>
<protein>
    <submittedName>
        <fullName evidence="1">DUF1479 domain protein</fullName>
    </submittedName>
</protein>
<organism evidence="1 2">
    <name type="scientific">Geosmithia morbida</name>
    <dbReference type="NCBI Taxonomy" id="1094350"/>
    <lineage>
        <taxon>Eukaryota</taxon>
        <taxon>Fungi</taxon>
        <taxon>Dikarya</taxon>
        <taxon>Ascomycota</taxon>
        <taxon>Pezizomycotina</taxon>
        <taxon>Sordariomycetes</taxon>
        <taxon>Hypocreomycetidae</taxon>
        <taxon>Hypocreales</taxon>
        <taxon>Bionectriaceae</taxon>
        <taxon>Geosmithia</taxon>
    </lineage>
</organism>
<dbReference type="PANTHER" id="PTHR30613:SF1">
    <property type="entry name" value="DUF1479 DOMAIN PROTEIN (AFU_ORTHOLOGUE AFUA_5G09280)"/>
    <property type="match status" value="1"/>
</dbReference>